<protein>
    <submittedName>
        <fullName evidence="3">LPPG:Fo 2-phospho-L-lactate transferase</fullName>
    </submittedName>
</protein>
<dbReference type="Pfam" id="PF01933">
    <property type="entry name" value="CofD"/>
    <property type="match status" value="1"/>
</dbReference>
<dbReference type="HOGENOM" id="CLU_055795_1_0_6"/>
<dbReference type="SUPFAM" id="SSF142338">
    <property type="entry name" value="CofD-like"/>
    <property type="match status" value="1"/>
</dbReference>
<dbReference type="Gene3D" id="1.10.8.240">
    <property type="entry name" value="CofD-like domain"/>
    <property type="match status" value="1"/>
</dbReference>
<dbReference type="CDD" id="cd07186">
    <property type="entry name" value="CofD_like"/>
    <property type="match status" value="1"/>
</dbReference>
<dbReference type="InterPro" id="IPR002882">
    <property type="entry name" value="CofD"/>
</dbReference>
<dbReference type="InterPro" id="IPR010115">
    <property type="entry name" value="FbiA/CofD"/>
</dbReference>
<dbReference type="Gene3D" id="3.40.50.10680">
    <property type="entry name" value="CofD-like domains"/>
    <property type="match status" value="1"/>
</dbReference>
<evidence type="ECO:0000313" key="3">
    <source>
        <dbReference type="EMBL" id="AAZ24826.1"/>
    </source>
</evidence>
<dbReference type="InterPro" id="IPR038136">
    <property type="entry name" value="CofD-like_dom_sf"/>
</dbReference>
<dbReference type="AlphaFoldDB" id="Q47WW7"/>
<dbReference type="HAMAP" id="MF_01257">
    <property type="entry name" value="CofD"/>
    <property type="match status" value="1"/>
</dbReference>
<dbReference type="STRING" id="167879.CPS_4047"/>
<keyword evidence="1 3" id="KW-0808">Transferase</keyword>
<evidence type="ECO:0000256" key="2">
    <source>
        <dbReference type="ARBA" id="ARBA00022842"/>
    </source>
</evidence>
<keyword evidence="2" id="KW-0460">Magnesium</keyword>
<evidence type="ECO:0000256" key="1">
    <source>
        <dbReference type="ARBA" id="ARBA00022679"/>
    </source>
</evidence>
<dbReference type="GO" id="GO:0000287">
    <property type="term" value="F:magnesium ion binding"/>
    <property type="evidence" value="ECO:0007669"/>
    <property type="project" value="InterPro"/>
</dbReference>
<dbReference type="EMBL" id="CP000083">
    <property type="protein sequence ID" value="AAZ24826.1"/>
    <property type="molecule type" value="Genomic_DNA"/>
</dbReference>
<sequence>MKILLLSGGVGGAKMAEGLYHSEYGNELSVIGNVADDMLFHGLWVSPDIDTLTYTLADLIDTKKGWGLKDETTNTLEALERLGCDTWMYLGDKDFATHIYRTQQKQSGIRPSVIAKHIAKQLGVTANILLPTDQVIQNRIHTEQGWLDFQSYFVKKGCQPEILDIFVSGIEDAQPTPESLKAINEADLIIIAPSNPIVSINPIVNVPGIRAALKSSKAPVVAVSPMINGKTVKGPADRMMAAMNFSSDVLGVANCYQGLIDGFVIDIEDQQFTSVLEASGLKVMVAQTLMKNRIDKVSLAENVVAEMSTKFGLKCGTQLAEEV</sequence>
<organism evidence="3 4">
    <name type="scientific">Colwellia psychrerythraea (strain 34H / ATCC BAA-681)</name>
    <name type="common">Vibrio psychroerythus</name>
    <dbReference type="NCBI Taxonomy" id="167879"/>
    <lineage>
        <taxon>Bacteria</taxon>
        <taxon>Pseudomonadati</taxon>
        <taxon>Pseudomonadota</taxon>
        <taxon>Gammaproteobacteria</taxon>
        <taxon>Alteromonadales</taxon>
        <taxon>Colwelliaceae</taxon>
        <taxon>Colwellia</taxon>
    </lineage>
</organism>
<gene>
    <name evidence="3" type="primary">cofD</name>
    <name evidence="3" type="ordered locus">CPS_4047</name>
</gene>
<dbReference type="PANTHER" id="PTHR43007">
    <property type="entry name" value="2-PHOSPHO-L-LACTATE TRANSFERASE"/>
    <property type="match status" value="1"/>
</dbReference>
<dbReference type="KEGG" id="cps:CPS_4047"/>
<evidence type="ECO:0000313" key="4">
    <source>
        <dbReference type="Proteomes" id="UP000000547"/>
    </source>
</evidence>
<name>Q47WW7_COLP3</name>
<dbReference type="Proteomes" id="UP000000547">
    <property type="component" value="Chromosome"/>
</dbReference>
<dbReference type="PANTHER" id="PTHR43007:SF1">
    <property type="entry name" value="2-PHOSPHO-L-LACTATE TRANSFERASE"/>
    <property type="match status" value="1"/>
</dbReference>
<accession>Q47WW7</accession>
<dbReference type="NCBIfam" id="TIGR01819">
    <property type="entry name" value="F420_cofD"/>
    <property type="match status" value="1"/>
</dbReference>
<proteinExistence type="inferred from homology"/>
<dbReference type="GO" id="GO:0043743">
    <property type="term" value="F:LPPG:FO 2-phospho-L-lactate transferase activity"/>
    <property type="evidence" value="ECO:0007669"/>
    <property type="project" value="InterPro"/>
</dbReference>
<reference evidence="3" key="1">
    <citation type="journal article" date="2005" name="Proc. Natl. Acad. Sci. U.S.A.">
        <title>The psychrophilic lifestyle as revealed by the genome sequence of Colwellia psychrerythraea 34H through genomic and proteomic analyses.</title>
        <authorList>
            <person name="Methe B.A."/>
            <person name="Nelson K.E."/>
            <person name="Deming J.W."/>
            <person name="Momen B."/>
            <person name="Melamud E."/>
            <person name="Zhang X."/>
            <person name="Moult J."/>
            <person name="Madupu R."/>
            <person name="Nelson W.C."/>
            <person name="Dodson R.J."/>
            <person name="Brinkac L.M."/>
            <person name="Daugherty S.C."/>
            <person name="Durkin A.S."/>
            <person name="DeBoy R.T."/>
            <person name="Kolonay J.F."/>
            <person name="Sullivan S.A."/>
            <person name="Zhou L."/>
            <person name="Davidsen T.M."/>
            <person name="Wu M."/>
            <person name="Huston A.L."/>
            <person name="Lewis M."/>
            <person name="Weaver B."/>
            <person name="Weidman J.F."/>
            <person name="Khouri H."/>
            <person name="Utterback T.R."/>
            <person name="Feldblyum T.V."/>
            <person name="Fraser C.M."/>
        </authorList>
    </citation>
    <scope>NUCLEOTIDE SEQUENCE [LARGE SCALE GENOMIC DNA]</scope>
    <source>
        <strain evidence="3">34H</strain>
    </source>
</reference>